<accession>A0AAV7TEX6</accession>
<reference evidence="1" key="1">
    <citation type="journal article" date="2022" name="bioRxiv">
        <title>Sequencing and chromosome-scale assembly of the giantPleurodeles waltlgenome.</title>
        <authorList>
            <person name="Brown T."/>
            <person name="Elewa A."/>
            <person name="Iarovenko S."/>
            <person name="Subramanian E."/>
            <person name="Araus A.J."/>
            <person name="Petzold A."/>
            <person name="Susuki M."/>
            <person name="Suzuki K.-i.T."/>
            <person name="Hayashi T."/>
            <person name="Toyoda A."/>
            <person name="Oliveira C."/>
            <person name="Osipova E."/>
            <person name="Leigh N.D."/>
            <person name="Simon A."/>
            <person name="Yun M.H."/>
        </authorList>
    </citation>
    <scope>NUCLEOTIDE SEQUENCE</scope>
    <source>
        <strain evidence="1">20211129_DDA</strain>
        <tissue evidence="1">Liver</tissue>
    </source>
</reference>
<proteinExistence type="predicted"/>
<keyword evidence="2" id="KW-1185">Reference proteome</keyword>
<name>A0AAV7TEX6_PLEWA</name>
<dbReference type="Proteomes" id="UP001066276">
    <property type="component" value="Chromosome 3_2"/>
</dbReference>
<comment type="caution">
    <text evidence="1">The sequence shown here is derived from an EMBL/GenBank/DDBJ whole genome shotgun (WGS) entry which is preliminary data.</text>
</comment>
<organism evidence="1 2">
    <name type="scientific">Pleurodeles waltl</name>
    <name type="common">Iberian ribbed newt</name>
    <dbReference type="NCBI Taxonomy" id="8319"/>
    <lineage>
        <taxon>Eukaryota</taxon>
        <taxon>Metazoa</taxon>
        <taxon>Chordata</taxon>
        <taxon>Craniata</taxon>
        <taxon>Vertebrata</taxon>
        <taxon>Euteleostomi</taxon>
        <taxon>Amphibia</taxon>
        <taxon>Batrachia</taxon>
        <taxon>Caudata</taxon>
        <taxon>Salamandroidea</taxon>
        <taxon>Salamandridae</taxon>
        <taxon>Pleurodelinae</taxon>
        <taxon>Pleurodeles</taxon>
    </lineage>
</organism>
<dbReference type="AlphaFoldDB" id="A0AAV7TEX6"/>
<evidence type="ECO:0000313" key="2">
    <source>
        <dbReference type="Proteomes" id="UP001066276"/>
    </source>
</evidence>
<gene>
    <name evidence="1" type="ORF">NDU88_000408</name>
</gene>
<dbReference type="EMBL" id="JANPWB010000006">
    <property type="protein sequence ID" value="KAJ1175117.1"/>
    <property type="molecule type" value="Genomic_DNA"/>
</dbReference>
<sequence length="83" mass="9241">MALQRLPGARCFRFDASSKMGPPARQEMGAFRSDGLRRDCASGQIGLLKLTHEVSALRRIWAFWNLIQRTNPQSASVPAGRQV</sequence>
<evidence type="ECO:0000313" key="1">
    <source>
        <dbReference type="EMBL" id="KAJ1175117.1"/>
    </source>
</evidence>
<protein>
    <submittedName>
        <fullName evidence="1">Uncharacterized protein</fullName>
    </submittedName>
</protein>